<dbReference type="EMBL" id="JAHRIQ010025386">
    <property type="protein sequence ID" value="MEQ2229660.1"/>
    <property type="molecule type" value="Genomic_DNA"/>
</dbReference>
<keyword evidence="2" id="KW-1185">Reference proteome</keyword>
<feature type="non-terminal residue" evidence="1">
    <location>
        <position position="1"/>
    </location>
</feature>
<organism evidence="1 2">
    <name type="scientific">Ilyodon furcidens</name>
    <name type="common">goldbreast splitfin</name>
    <dbReference type="NCBI Taxonomy" id="33524"/>
    <lineage>
        <taxon>Eukaryota</taxon>
        <taxon>Metazoa</taxon>
        <taxon>Chordata</taxon>
        <taxon>Craniata</taxon>
        <taxon>Vertebrata</taxon>
        <taxon>Euteleostomi</taxon>
        <taxon>Actinopterygii</taxon>
        <taxon>Neopterygii</taxon>
        <taxon>Teleostei</taxon>
        <taxon>Neoteleostei</taxon>
        <taxon>Acanthomorphata</taxon>
        <taxon>Ovalentaria</taxon>
        <taxon>Atherinomorphae</taxon>
        <taxon>Cyprinodontiformes</taxon>
        <taxon>Goodeidae</taxon>
        <taxon>Ilyodon</taxon>
    </lineage>
</organism>
<reference evidence="1 2" key="1">
    <citation type="submission" date="2021-06" db="EMBL/GenBank/DDBJ databases">
        <authorList>
            <person name="Palmer J.M."/>
        </authorList>
    </citation>
    <scope>NUCLEOTIDE SEQUENCE [LARGE SCALE GENOMIC DNA]</scope>
    <source>
        <strain evidence="2">if_2019</strain>
        <tissue evidence="1">Muscle</tissue>
    </source>
</reference>
<comment type="caution">
    <text evidence="1">The sequence shown here is derived from an EMBL/GenBank/DDBJ whole genome shotgun (WGS) entry which is preliminary data.</text>
</comment>
<accession>A0ABV0T9W8</accession>
<evidence type="ECO:0000313" key="1">
    <source>
        <dbReference type="EMBL" id="MEQ2229660.1"/>
    </source>
</evidence>
<evidence type="ECO:0000313" key="2">
    <source>
        <dbReference type="Proteomes" id="UP001482620"/>
    </source>
</evidence>
<name>A0ABV0T9W8_9TELE</name>
<gene>
    <name evidence="1" type="ORF">ILYODFUR_021061</name>
</gene>
<protein>
    <submittedName>
        <fullName evidence="1">Uncharacterized protein</fullName>
    </submittedName>
</protein>
<dbReference type="Proteomes" id="UP001482620">
    <property type="component" value="Unassembled WGS sequence"/>
</dbReference>
<proteinExistence type="predicted"/>
<sequence length="64" mass="7615">SSVKISEVCWKTLVNKQHLKDQGTQQTDLLRNCRDPQLRWENLFTRQLLLVHSTYLAFIEERAD</sequence>